<name>A0AAV0K5H5_9ROSI</name>
<evidence type="ECO:0000259" key="1">
    <source>
        <dbReference type="Pfam" id="PF14372"/>
    </source>
</evidence>
<evidence type="ECO:0000313" key="2">
    <source>
        <dbReference type="EMBL" id="CAI0417560.1"/>
    </source>
</evidence>
<dbReference type="EMBL" id="CAMGYJ010000005">
    <property type="protein sequence ID" value="CAI0417560.1"/>
    <property type="molecule type" value="Genomic_DNA"/>
</dbReference>
<evidence type="ECO:0000313" key="3">
    <source>
        <dbReference type="Proteomes" id="UP001154282"/>
    </source>
</evidence>
<reference evidence="2" key="1">
    <citation type="submission" date="2022-08" db="EMBL/GenBank/DDBJ databases">
        <authorList>
            <person name="Gutierrez-Valencia J."/>
        </authorList>
    </citation>
    <scope>NUCLEOTIDE SEQUENCE</scope>
</reference>
<dbReference type="SUPFAM" id="SSF53098">
    <property type="entry name" value="Ribonuclease H-like"/>
    <property type="match status" value="1"/>
</dbReference>
<accession>A0AAV0K5H5</accession>
<feature type="non-terminal residue" evidence="2">
    <location>
        <position position="124"/>
    </location>
</feature>
<sequence length="124" mass="14716">MKYLKFFYDLTLRVSGTSYVTAHTFFKAIVDIFEVITTLKNDMDEQIQQMANRIEAKVRKYWFEHDEEEEEENLKINRLVYIACVLDPRRKLAYLSFMLDAMYGKSKGEALVKEVTADMTDMFE</sequence>
<organism evidence="2 3">
    <name type="scientific">Linum tenue</name>
    <dbReference type="NCBI Taxonomy" id="586396"/>
    <lineage>
        <taxon>Eukaryota</taxon>
        <taxon>Viridiplantae</taxon>
        <taxon>Streptophyta</taxon>
        <taxon>Embryophyta</taxon>
        <taxon>Tracheophyta</taxon>
        <taxon>Spermatophyta</taxon>
        <taxon>Magnoliopsida</taxon>
        <taxon>eudicotyledons</taxon>
        <taxon>Gunneridae</taxon>
        <taxon>Pentapetalae</taxon>
        <taxon>rosids</taxon>
        <taxon>fabids</taxon>
        <taxon>Malpighiales</taxon>
        <taxon>Linaceae</taxon>
        <taxon>Linum</taxon>
    </lineage>
</organism>
<dbReference type="PANTHER" id="PTHR23272:SF184">
    <property type="entry name" value="OS03G0311250 PROTEIN"/>
    <property type="match status" value="1"/>
</dbReference>
<proteinExistence type="predicted"/>
<dbReference type="GO" id="GO:0003677">
    <property type="term" value="F:DNA binding"/>
    <property type="evidence" value="ECO:0007669"/>
    <property type="project" value="InterPro"/>
</dbReference>
<feature type="domain" description="hAT-like transposase RNase-H fold" evidence="1">
    <location>
        <begin position="15"/>
        <end position="123"/>
    </location>
</feature>
<gene>
    <name evidence="2" type="ORF">LITE_LOCUS17352</name>
</gene>
<dbReference type="InterPro" id="IPR012337">
    <property type="entry name" value="RNaseH-like_sf"/>
</dbReference>
<comment type="caution">
    <text evidence="2">The sequence shown here is derived from an EMBL/GenBank/DDBJ whole genome shotgun (WGS) entry which is preliminary data.</text>
</comment>
<dbReference type="PANTHER" id="PTHR23272">
    <property type="entry name" value="BED FINGER-RELATED"/>
    <property type="match status" value="1"/>
</dbReference>
<dbReference type="Proteomes" id="UP001154282">
    <property type="component" value="Unassembled WGS sequence"/>
</dbReference>
<dbReference type="Pfam" id="PF14372">
    <property type="entry name" value="hAT-like_RNase-H"/>
    <property type="match status" value="1"/>
</dbReference>
<protein>
    <recommendedName>
        <fullName evidence="1">hAT-like transposase RNase-H fold domain-containing protein</fullName>
    </recommendedName>
</protein>
<dbReference type="InterPro" id="IPR025525">
    <property type="entry name" value="hAT-like_transposase_RNase-H"/>
</dbReference>
<keyword evidence="3" id="KW-1185">Reference proteome</keyword>
<dbReference type="AlphaFoldDB" id="A0AAV0K5H5"/>